<dbReference type="AlphaFoldDB" id="A0A1B3ZET6"/>
<dbReference type="Pfam" id="PF07336">
    <property type="entry name" value="ABATE"/>
    <property type="match status" value="1"/>
</dbReference>
<dbReference type="STRING" id="1560345.AWL63_20295"/>
<dbReference type="PANTHER" id="PTHR35525:SF3">
    <property type="entry name" value="BLL6575 PROTEIN"/>
    <property type="match status" value="1"/>
</dbReference>
<proteinExistence type="predicted"/>
<dbReference type="Gene3D" id="1.10.3300.10">
    <property type="entry name" value="Jann2411-like domain"/>
    <property type="match status" value="1"/>
</dbReference>
<dbReference type="InterPro" id="IPR010852">
    <property type="entry name" value="ABATE"/>
</dbReference>
<protein>
    <recommendedName>
        <fullName evidence="1">Zinc finger CGNR domain-containing protein</fullName>
    </recommendedName>
</protein>
<dbReference type="SUPFAM" id="SSF160904">
    <property type="entry name" value="Jann2411-like"/>
    <property type="match status" value="1"/>
</dbReference>
<feature type="domain" description="Zinc finger CGNR" evidence="1">
    <location>
        <begin position="170"/>
        <end position="213"/>
    </location>
</feature>
<sequence>MIDTRAIRFGGQDTPQGFQFELSGGAVALDFANTLDERPRGGLERIADYPALALWSVQSGFLTEGKRATLLAAAQQEPAAAAAVHAQALALRELIFATIKATIASEVLSDEQVHCWNDWLKRTQASRRLSWGGSGLAWKQPDIAAALDGILLHVADAAIQLFLDTDARSRLRLCASDDCDWAFLDRSRRQNRVWCDMTVCGNRAKAARHYRRKVGISES</sequence>
<dbReference type="KEGG" id="span:AWL63_20295"/>
<gene>
    <name evidence="2" type="ORF">AWL63_20295</name>
</gene>
<dbReference type="InterPro" id="IPR023286">
    <property type="entry name" value="ABATE_dom_sf"/>
</dbReference>
<reference evidence="2 3" key="1">
    <citation type="submission" date="2016-01" db="EMBL/GenBank/DDBJ databases">
        <title>Complete genome and mega plasmid sequence of Sphingomonas panacis DCY99 elicits systemic resistance in rice to Xanthomonas oryzae.</title>
        <authorList>
            <person name="Kim Y.J."/>
            <person name="Yang D.C."/>
            <person name="Sing P."/>
        </authorList>
    </citation>
    <scope>NUCLEOTIDE SEQUENCE [LARGE SCALE GENOMIC DNA]</scope>
    <source>
        <strain evidence="2 3">DCY99</strain>
    </source>
</reference>
<dbReference type="EMBL" id="CP014168">
    <property type="protein sequence ID" value="AOH85948.1"/>
    <property type="molecule type" value="Genomic_DNA"/>
</dbReference>
<keyword evidence="3" id="KW-1185">Reference proteome</keyword>
<dbReference type="OrthoDB" id="9808437at2"/>
<evidence type="ECO:0000259" key="1">
    <source>
        <dbReference type="Pfam" id="PF11706"/>
    </source>
</evidence>
<organism evidence="2 3">
    <name type="scientific">Sphingomonas panacis</name>
    <dbReference type="NCBI Taxonomy" id="1560345"/>
    <lineage>
        <taxon>Bacteria</taxon>
        <taxon>Pseudomonadati</taxon>
        <taxon>Pseudomonadota</taxon>
        <taxon>Alphaproteobacteria</taxon>
        <taxon>Sphingomonadales</taxon>
        <taxon>Sphingomonadaceae</taxon>
        <taxon>Sphingomonas</taxon>
    </lineage>
</organism>
<dbReference type="InterPro" id="IPR021005">
    <property type="entry name" value="Znf_CGNR"/>
</dbReference>
<dbReference type="RefSeq" id="WP_069206476.1">
    <property type="nucleotide sequence ID" value="NZ_CP014168.1"/>
</dbReference>
<dbReference type="Pfam" id="PF11706">
    <property type="entry name" value="zf-CGNR"/>
    <property type="match status" value="1"/>
</dbReference>
<dbReference type="PANTHER" id="PTHR35525">
    <property type="entry name" value="BLL6575 PROTEIN"/>
    <property type="match status" value="1"/>
</dbReference>
<dbReference type="Proteomes" id="UP000094256">
    <property type="component" value="Chromosome"/>
</dbReference>
<name>A0A1B3ZET6_9SPHN</name>
<evidence type="ECO:0000313" key="3">
    <source>
        <dbReference type="Proteomes" id="UP000094256"/>
    </source>
</evidence>
<evidence type="ECO:0000313" key="2">
    <source>
        <dbReference type="EMBL" id="AOH85948.1"/>
    </source>
</evidence>
<accession>A0A1B3ZET6</accession>